<dbReference type="InterPro" id="IPR050388">
    <property type="entry name" value="ABC_Ni/Peptide_Import"/>
</dbReference>
<accession>A0ABX1E9E9</accession>
<dbReference type="PROSITE" id="PS00211">
    <property type="entry name" value="ABC_TRANSPORTER_1"/>
    <property type="match status" value="1"/>
</dbReference>
<name>A0ABX1E9E9_9PROT</name>
<feature type="domain" description="ABC transporter" evidence="8">
    <location>
        <begin position="7"/>
        <end position="255"/>
    </location>
</feature>
<dbReference type="CDD" id="cd03257">
    <property type="entry name" value="ABC_NikE_OppD_transporters"/>
    <property type="match status" value="1"/>
</dbReference>
<proteinExistence type="inferred from homology"/>
<keyword evidence="7" id="KW-0472">Membrane</keyword>
<evidence type="ECO:0000256" key="2">
    <source>
        <dbReference type="ARBA" id="ARBA00005417"/>
    </source>
</evidence>
<evidence type="ECO:0000256" key="1">
    <source>
        <dbReference type="ARBA" id="ARBA00004417"/>
    </source>
</evidence>
<dbReference type="InterPro" id="IPR003439">
    <property type="entry name" value="ABC_transporter-like_ATP-bd"/>
</dbReference>
<evidence type="ECO:0000259" key="8">
    <source>
        <dbReference type="PROSITE" id="PS50893"/>
    </source>
</evidence>
<dbReference type="InterPro" id="IPR017871">
    <property type="entry name" value="ABC_transporter-like_CS"/>
</dbReference>
<dbReference type="InterPro" id="IPR003593">
    <property type="entry name" value="AAA+_ATPase"/>
</dbReference>
<dbReference type="GO" id="GO:0005524">
    <property type="term" value="F:ATP binding"/>
    <property type="evidence" value="ECO:0007669"/>
    <property type="project" value="UniProtKB-KW"/>
</dbReference>
<dbReference type="SUPFAM" id="SSF52540">
    <property type="entry name" value="P-loop containing nucleoside triphosphate hydrolases"/>
    <property type="match status" value="1"/>
</dbReference>
<organism evidence="9 10">
    <name type="scientific">Falsiroseomonas selenitidurans</name>
    <dbReference type="NCBI Taxonomy" id="2716335"/>
    <lineage>
        <taxon>Bacteria</taxon>
        <taxon>Pseudomonadati</taxon>
        <taxon>Pseudomonadota</taxon>
        <taxon>Alphaproteobacteria</taxon>
        <taxon>Acetobacterales</taxon>
        <taxon>Roseomonadaceae</taxon>
        <taxon>Falsiroseomonas</taxon>
    </lineage>
</organism>
<evidence type="ECO:0000313" key="10">
    <source>
        <dbReference type="Proteomes" id="UP000787635"/>
    </source>
</evidence>
<evidence type="ECO:0000256" key="4">
    <source>
        <dbReference type="ARBA" id="ARBA00022475"/>
    </source>
</evidence>
<dbReference type="Proteomes" id="UP000787635">
    <property type="component" value="Unassembled WGS sequence"/>
</dbReference>
<dbReference type="Pfam" id="PF08352">
    <property type="entry name" value="oligo_HPY"/>
    <property type="match status" value="1"/>
</dbReference>
<dbReference type="PANTHER" id="PTHR43297:SF2">
    <property type="entry name" value="DIPEPTIDE TRANSPORT ATP-BINDING PROTEIN DPPD"/>
    <property type="match status" value="1"/>
</dbReference>
<comment type="subcellular location">
    <subcellularLocation>
        <location evidence="1">Cell inner membrane</location>
        <topology evidence="1">Peripheral membrane protein</topology>
    </subcellularLocation>
</comment>
<comment type="similarity">
    <text evidence="2">Belongs to the ABC transporter superfamily.</text>
</comment>
<evidence type="ECO:0000256" key="7">
    <source>
        <dbReference type="ARBA" id="ARBA00023136"/>
    </source>
</evidence>
<protein>
    <submittedName>
        <fullName evidence="9">ABC transporter ATP-binding protein</fullName>
    </submittedName>
</protein>
<keyword evidence="3" id="KW-0813">Transport</keyword>
<reference evidence="9 10" key="1">
    <citation type="submission" date="2020-03" db="EMBL/GenBank/DDBJ databases">
        <title>Roseomonas selenitidurans sp. nov. isolated from urban soil.</title>
        <authorList>
            <person name="Liu H."/>
        </authorList>
    </citation>
    <scope>NUCLEOTIDE SEQUENCE [LARGE SCALE GENOMIC DNA]</scope>
    <source>
        <strain evidence="9 10">BU-1</strain>
    </source>
</reference>
<evidence type="ECO:0000256" key="5">
    <source>
        <dbReference type="ARBA" id="ARBA00022741"/>
    </source>
</evidence>
<gene>
    <name evidence="9" type="ORF">HEQ75_21480</name>
</gene>
<dbReference type="InterPro" id="IPR027417">
    <property type="entry name" value="P-loop_NTPase"/>
</dbReference>
<dbReference type="SMART" id="SM00382">
    <property type="entry name" value="AAA"/>
    <property type="match status" value="1"/>
</dbReference>
<keyword evidence="4" id="KW-1003">Cell membrane</keyword>
<evidence type="ECO:0000256" key="3">
    <source>
        <dbReference type="ARBA" id="ARBA00022448"/>
    </source>
</evidence>
<dbReference type="PANTHER" id="PTHR43297">
    <property type="entry name" value="OLIGOPEPTIDE TRANSPORT ATP-BINDING PROTEIN APPD"/>
    <property type="match status" value="1"/>
</dbReference>
<sequence>MTAILDVRDFSVEFRTRSGIVHALDRISFQVARGETMALVGESGSGKSVTAYALLGLLDAAGRITGGSATLEGVELTQASPKELARIRGARAAMIFQNPRAALNPIRPIGRQIADVVRRHAGLSRRDADARAVEMLREVGIPDPARRFAAYPFELSGGMCQRVMIAIAVATRPALLIADEPTTGLDVTTQAVVMDIIQSLAAETGMATILITHDLALAAERSGRIAVMHAGHIVEDAVTAELLAHPRHPYTRRLLAATPTAAGGLADLRAIPGSLPDLRRTDLPPCRFAARCEQRLPACEAPMAWRHLAPAHRVACWNPA</sequence>
<dbReference type="NCBIfam" id="TIGR01727">
    <property type="entry name" value="oligo_HPY"/>
    <property type="match status" value="1"/>
</dbReference>
<keyword evidence="6 9" id="KW-0067">ATP-binding</keyword>
<dbReference type="Gene3D" id="3.40.50.300">
    <property type="entry name" value="P-loop containing nucleotide triphosphate hydrolases"/>
    <property type="match status" value="1"/>
</dbReference>
<comment type="caution">
    <text evidence="9">The sequence shown here is derived from an EMBL/GenBank/DDBJ whole genome shotgun (WGS) entry which is preliminary data.</text>
</comment>
<keyword evidence="10" id="KW-1185">Reference proteome</keyword>
<evidence type="ECO:0000313" key="9">
    <source>
        <dbReference type="EMBL" id="NKC33448.1"/>
    </source>
</evidence>
<dbReference type="PROSITE" id="PS50893">
    <property type="entry name" value="ABC_TRANSPORTER_2"/>
    <property type="match status" value="1"/>
</dbReference>
<dbReference type="InterPro" id="IPR013563">
    <property type="entry name" value="Oligopep_ABC_C"/>
</dbReference>
<dbReference type="EMBL" id="JAAVNE010000045">
    <property type="protein sequence ID" value="NKC33448.1"/>
    <property type="molecule type" value="Genomic_DNA"/>
</dbReference>
<dbReference type="Pfam" id="PF00005">
    <property type="entry name" value="ABC_tran"/>
    <property type="match status" value="1"/>
</dbReference>
<evidence type="ECO:0000256" key="6">
    <source>
        <dbReference type="ARBA" id="ARBA00022840"/>
    </source>
</evidence>
<keyword evidence="5" id="KW-0547">Nucleotide-binding</keyword>